<organism evidence="1 2">
    <name type="scientific">Datura stramonium</name>
    <name type="common">Jimsonweed</name>
    <name type="synonym">Common thornapple</name>
    <dbReference type="NCBI Taxonomy" id="4076"/>
    <lineage>
        <taxon>Eukaryota</taxon>
        <taxon>Viridiplantae</taxon>
        <taxon>Streptophyta</taxon>
        <taxon>Embryophyta</taxon>
        <taxon>Tracheophyta</taxon>
        <taxon>Spermatophyta</taxon>
        <taxon>Magnoliopsida</taxon>
        <taxon>eudicotyledons</taxon>
        <taxon>Gunneridae</taxon>
        <taxon>Pentapetalae</taxon>
        <taxon>asterids</taxon>
        <taxon>lamiids</taxon>
        <taxon>Solanales</taxon>
        <taxon>Solanaceae</taxon>
        <taxon>Solanoideae</taxon>
        <taxon>Datureae</taxon>
        <taxon>Datura</taxon>
    </lineage>
</organism>
<comment type="caution">
    <text evidence="1">The sequence shown here is derived from an EMBL/GenBank/DDBJ whole genome shotgun (WGS) entry which is preliminary data.</text>
</comment>
<feature type="non-terminal residue" evidence="1">
    <location>
        <position position="105"/>
    </location>
</feature>
<keyword evidence="2" id="KW-1185">Reference proteome</keyword>
<dbReference type="EMBL" id="JACEIK010063211">
    <property type="protein sequence ID" value="MCE5167216.1"/>
    <property type="molecule type" value="Genomic_DNA"/>
</dbReference>
<evidence type="ECO:0000313" key="1">
    <source>
        <dbReference type="EMBL" id="MCE5167216.1"/>
    </source>
</evidence>
<gene>
    <name evidence="1" type="ORF">HAX54_042768</name>
</gene>
<dbReference type="Proteomes" id="UP000823775">
    <property type="component" value="Unassembled WGS sequence"/>
</dbReference>
<sequence length="105" mass="12002">IFSASAITAKDGEFVSAICGQSMRLHTRDAHREMIYLAEGAYSFRVSRGRVSAIALLRRILTEELVEALTRSCKTGYSDQNNGFSRFQLRFNIFEVLELGYRRFL</sequence>
<evidence type="ECO:0000313" key="2">
    <source>
        <dbReference type="Proteomes" id="UP000823775"/>
    </source>
</evidence>
<name>A0ABS8Y6D9_DATST</name>
<feature type="non-terminal residue" evidence="1">
    <location>
        <position position="1"/>
    </location>
</feature>
<reference evidence="1 2" key="1">
    <citation type="journal article" date="2021" name="BMC Genomics">
        <title>Datura genome reveals duplications of psychoactive alkaloid biosynthetic genes and high mutation rate following tissue culture.</title>
        <authorList>
            <person name="Rajewski A."/>
            <person name="Carter-House D."/>
            <person name="Stajich J."/>
            <person name="Litt A."/>
        </authorList>
    </citation>
    <scope>NUCLEOTIDE SEQUENCE [LARGE SCALE GENOMIC DNA]</scope>
    <source>
        <strain evidence="1">AR-01</strain>
    </source>
</reference>
<protein>
    <submittedName>
        <fullName evidence="1">Uncharacterized protein</fullName>
    </submittedName>
</protein>
<proteinExistence type="predicted"/>
<accession>A0ABS8Y6D9</accession>